<accession>A0A5J4P0X7</accession>
<evidence type="ECO:0000313" key="6">
    <source>
        <dbReference type="EMBL" id="KAA3681447.1"/>
    </source>
</evidence>
<keyword evidence="7" id="KW-1185">Reference proteome</keyword>
<name>A0A5J4P0X7_9TREM</name>
<gene>
    <name evidence="6" type="ORF">DEA37_0008869</name>
</gene>
<dbReference type="InterPro" id="IPR010378">
    <property type="entry name" value="TRAPPC13"/>
</dbReference>
<evidence type="ECO:0000313" key="7">
    <source>
        <dbReference type="Proteomes" id="UP000324629"/>
    </source>
</evidence>
<feature type="domain" description="Trafficking protein particle complex subunit 13 middle" evidence="5">
    <location>
        <begin position="240"/>
        <end position="324"/>
    </location>
</feature>
<organism evidence="6 7">
    <name type="scientific">Paragonimus westermani</name>
    <dbReference type="NCBI Taxonomy" id="34504"/>
    <lineage>
        <taxon>Eukaryota</taxon>
        <taxon>Metazoa</taxon>
        <taxon>Spiralia</taxon>
        <taxon>Lophotrochozoa</taxon>
        <taxon>Platyhelminthes</taxon>
        <taxon>Trematoda</taxon>
        <taxon>Digenea</taxon>
        <taxon>Plagiorchiida</taxon>
        <taxon>Troglotremata</taxon>
        <taxon>Troglotrematidae</taxon>
        <taxon>Paragonimus</taxon>
    </lineage>
</organism>
<evidence type="ECO:0000259" key="3">
    <source>
        <dbReference type="Pfam" id="PF06159"/>
    </source>
</evidence>
<evidence type="ECO:0000256" key="1">
    <source>
        <dbReference type="ARBA" id="ARBA00010785"/>
    </source>
</evidence>
<dbReference type="InterPro" id="IPR055428">
    <property type="entry name" value="TRAPPC13_C"/>
</dbReference>
<reference evidence="6 7" key="1">
    <citation type="journal article" date="2019" name="Gigascience">
        <title>Whole-genome sequence of the oriental lung fluke Paragonimus westermani.</title>
        <authorList>
            <person name="Oey H."/>
            <person name="Zakrzewski M."/>
            <person name="Narain K."/>
            <person name="Devi K.R."/>
            <person name="Agatsuma T."/>
            <person name="Nawaratna S."/>
            <person name="Gobert G.N."/>
            <person name="Jones M.K."/>
            <person name="Ragan M.A."/>
            <person name="McManus D.P."/>
            <person name="Krause L."/>
        </authorList>
    </citation>
    <scope>NUCLEOTIDE SEQUENCE [LARGE SCALE GENOMIC DNA]</scope>
    <source>
        <strain evidence="6 7">IND2009</strain>
    </source>
</reference>
<comment type="caution">
    <text evidence="6">The sequence shown here is derived from an EMBL/GenBank/DDBJ whole genome shotgun (WGS) entry which is preliminary data.</text>
</comment>
<dbReference type="AlphaFoldDB" id="A0A5J4P0X7"/>
<dbReference type="InterPro" id="IPR055429">
    <property type="entry name" value="TRAPPC13_M"/>
</dbReference>
<dbReference type="Proteomes" id="UP000324629">
    <property type="component" value="Unassembled WGS sequence"/>
</dbReference>
<dbReference type="PANTHER" id="PTHR13134">
    <property type="entry name" value="TRAFFICKING PROTEIN PARTICLE COMPLEX SUBUNIT 13"/>
    <property type="match status" value="1"/>
</dbReference>
<protein>
    <submittedName>
        <fullName evidence="6">Trafficking protein particle complex subunit 13</fullName>
    </submittedName>
</protein>
<dbReference type="GO" id="GO:1990072">
    <property type="term" value="C:TRAPPIII protein complex"/>
    <property type="evidence" value="ECO:0007669"/>
    <property type="project" value="TreeGrafter"/>
</dbReference>
<feature type="domain" description="Trafficking protein particle complex subunit 13 middle" evidence="5">
    <location>
        <begin position="371"/>
        <end position="401"/>
    </location>
</feature>
<dbReference type="Pfam" id="PF06159">
    <property type="entry name" value="TRAPPC13_N"/>
    <property type="match status" value="1"/>
</dbReference>
<evidence type="ECO:0000256" key="2">
    <source>
        <dbReference type="SAM" id="MobiDB-lite"/>
    </source>
</evidence>
<feature type="domain" description="Trafficking protein particle complex subunit 13 N-terminal" evidence="3">
    <location>
        <begin position="84"/>
        <end position="216"/>
    </location>
</feature>
<feature type="domain" description="Trafficking protein particle complex subunit 13 C-terminal" evidence="4">
    <location>
        <begin position="481"/>
        <end position="540"/>
    </location>
</feature>
<dbReference type="PANTHER" id="PTHR13134:SF3">
    <property type="entry name" value="TRAFFICKING PROTEIN PARTICLE COMPLEX SUBUNIT 13"/>
    <property type="match status" value="1"/>
</dbReference>
<feature type="region of interest" description="Disordered" evidence="2">
    <location>
        <begin position="450"/>
        <end position="472"/>
    </location>
</feature>
<dbReference type="EMBL" id="QNGE01000199">
    <property type="protein sequence ID" value="KAA3681447.1"/>
    <property type="molecule type" value="Genomic_DNA"/>
</dbReference>
<dbReference type="Pfam" id="PF23643">
    <property type="entry name" value="TRAPPC13_C"/>
    <property type="match status" value="1"/>
</dbReference>
<proteinExistence type="inferred from homology"/>
<evidence type="ECO:0000259" key="4">
    <source>
        <dbReference type="Pfam" id="PF23643"/>
    </source>
</evidence>
<comment type="similarity">
    <text evidence="1">Belongs to the TRAPPC13 family.</text>
</comment>
<dbReference type="Pfam" id="PF23647">
    <property type="entry name" value="TRAPPC13_M"/>
    <property type="match status" value="2"/>
</dbReference>
<dbReference type="InterPro" id="IPR055427">
    <property type="entry name" value="TRAPPC13_N"/>
</dbReference>
<evidence type="ECO:0000259" key="5">
    <source>
        <dbReference type="Pfam" id="PF23647"/>
    </source>
</evidence>
<sequence>MRLNRPLFVRQQCESTELYSDDIAGSLTAADAGVRADLDGVALHGLSVRAPLVPTTICADKECDDSQTTRDSLDLVRVKIGGPGELLSLPHSFGSTYLGETFSAYVNLHNESNQICRNVELKVALHDHIEWTTLFTSGTLTNTSVPAVSPLSPDSGQRQISGTIDLLPGQSLNAVIHHELKVLGIHMLRCVASYSLAPSTNPSNTGSFSKGIGSPSTDSLSVMEPFKFQRQYKFTVSKPLDVKKDFSSVESGGSVVMNAQVQNLTSAPIYLERVVFEPSPNMTVIDLNHAEGTQNLFTVGGQLQCLRPDDIRQFLYRLTPLPGSITQLMLPSAPNKLHGTQPPAASVGPQGQLRPLITSPLSDQTLQPPPPISAGRLDITWRSTMGERGRLQTSSLKYEIPNWGDLHLTVTELPSKVITEEPFCVVFEMTNRSGNYLDLMLDLRTLGTSTPETSYRSTQIEKGDSSPPRSVGSVATPLPPLVWLGLTSRRLGTLSPGRSMSFSLDMMATAPGLQTVSGVLVHEVTVDRDYEFNNLGHVLVCPA</sequence>